<evidence type="ECO:0000256" key="2">
    <source>
        <dbReference type="ARBA" id="ARBA00022448"/>
    </source>
</evidence>
<dbReference type="SUPFAM" id="SSF81324">
    <property type="entry name" value="Voltage-gated potassium channels"/>
    <property type="match status" value="1"/>
</dbReference>
<keyword evidence="8" id="KW-0407">Ion channel</keyword>
<feature type="transmembrane region" description="Helical" evidence="9">
    <location>
        <begin position="228"/>
        <end position="247"/>
    </location>
</feature>
<dbReference type="AlphaFoldDB" id="A0A915DZQ6"/>
<comment type="subcellular location">
    <subcellularLocation>
        <location evidence="1">Membrane</location>
        <topology evidence="1">Multi-pass membrane protein</topology>
    </subcellularLocation>
</comment>
<keyword evidence="6 9" id="KW-0472">Membrane</keyword>
<dbReference type="GO" id="GO:0005886">
    <property type="term" value="C:plasma membrane"/>
    <property type="evidence" value="ECO:0007669"/>
    <property type="project" value="TreeGrafter"/>
</dbReference>
<dbReference type="CDD" id="cd00038">
    <property type="entry name" value="CAP_ED"/>
    <property type="match status" value="1"/>
</dbReference>
<dbReference type="GO" id="GO:0030553">
    <property type="term" value="F:cGMP binding"/>
    <property type="evidence" value="ECO:0007669"/>
    <property type="project" value="TreeGrafter"/>
</dbReference>
<feature type="transmembrane region" description="Helical" evidence="9">
    <location>
        <begin position="66"/>
        <end position="89"/>
    </location>
</feature>
<evidence type="ECO:0000256" key="7">
    <source>
        <dbReference type="ARBA" id="ARBA00023286"/>
    </source>
</evidence>
<keyword evidence="5" id="KW-0406">Ion transport</keyword>
<name>A0A915DZQ6_9BILA</name>
<evidence type="ECO:0000256" key="6">
    <source>
        <dbReference type="ARBA" id="ARBA00023136"/>
    </source>
</evidence>
<dbReference type="InterPro" id="IPR000595">
    <property type="entry name" value="cNMP-bd_dom"/>
</dbReference>
<dbReference type="GO" id="GO:0017071">
    <property type="term" value="C:intracellular cyclic nucleotide activated cation channel complex"/>
    <property type="evidence" value="ECO:0007669"/>
    <property type="project" value="TreeGrafter"/>
</dbReference>
<dbReference type="WBParaSite" id="jg24654.1">
    <property type="protein sequence ID" value="jg24654.1"/>
    <property type="gene ID" value="jg24654"/>
</dbReference>
<dbReference type="Gene3D" id="1.10.287.70">
    <property type="match status" value="1"/>
</dbReference>
<sequence>MPKPVAPLPPIEPAPHSQEALLTDSSAPNVSCFKRFTTATIKNVKSAKNKLINLPTESIDPAKSFYYYWTFFVYIGFLYNSFMCVIFVFDDTQGDFFHVWLSLNLIFDFIFVLDILINAKLTMMEDGLTIRNWKRLAKKYFKSPKNMCAPNKSQKKQQIGLKEKGRYEQACTTAVPLVSKFRDGFLGSFAYRSHFVGRPQILHYAAYRVWEFVEKTNMRTNYPNGFRIFHIAVVCVVLFHWNAALYFKISLIHGILSTSFTAWEFNYVKIADPLFATCDILLTDPDQSCGFNETALDVNDRDNYIPQMMEYWENQTEQGEDRIRVIEFSNFTKQYSLSIYWSSLTLTTSGQQPYPTEALHNFLEVFDSIVGVLVFAVIVGSVGNVVTTMNRGRAEIQQLMDGIKFYMNYRHVSTDIQRRVMDCVGYIQQHAMISDENLIMDSIPPRLQGELAVHLHMDNLRKVELLADCEASLLYELVLRLQMHMFAPNDFLCRSGDVAKEMFIVKSGTLESISSIGLLLETLKEGSYFGELSILKVMDQNRSNRRLHSLRSVGYSEVYVLKQEDVLEVLCDYPEARNKLILKAREILRERDKVNVESNALEQLGQQQIIGSQSLNETFDILGNTIKSLDQELDRLYDTFRTKSSTMKRRVTVLEKVYRENRTEIKNDYYKKSLRV</sequence>
<evidence type="ECO:0000313" key="12">
    <source>
        <dbReference type="WBParaSite" id="jg24654.1"/>
    </source>
</evidence>
<dbReference type="InterPro" id="IPR014710">
    <property type="entry name" value="RmlC-like_jellyroll"/>
</dbReference>
<evidence type="ECO:0000256" key="1">
    <source>
        <dbReference type="ARBA" id="ARBA00004141"/>
    </source>
</evidence>
<protein>
    <submittedName>
        <fullName evidence="12">Cyclic nucleotide-binding domain-containing protein</fullName>
    </submittedName>
</protein>
<dbReference type="Gene3D" id="2.60.120.10">
    <property type="entry name" value="Jelly Rolls"/>
    <property type="match status" value="1"/>
</dbReference>
<evidence type="ECO:0000256" key="3">
    <source>
        <dbReference type="ARBA" id="ARBA00022692"/>
    </source>
</evidence>
<keyword evidence="2" id="KW-0813">Transport</keyword>
<dbReference type="Proteomes" id="UP000887574">
    <property type="component" value="Unplaced"/>
</dbReference>
<keyword evidence="3 9" id="KW-0812">Transmembrane</keyword>
<keyword evidence="7" id="KW-1071">Ligand-gated ion channel</keyword>
<organism evidence="11 12">
    <name type="scientific">Ditylenchus dipsaci</name>
    <dbReference type="NCBI Taxonomy" id="166011"/>
    <lineage>
        <taxon>Eukaryota</taxon>
        <taxon>Metazoa</taxon>
        <taxon>Ecdysozoa</taxon>
        <taxon>Nematoda</taxon>
        <taxon>Chromadorea</taxon>
        <taxon>Rhabditida</taxon>
        <taxon>Tylenchina</taxon>
        <taxon>Tylenchomorpha</taxon>
        <taxon>Sphaerularioidea</taxon>
        <taxon>Anguinidae</taxon>
        <taxon>Anguininae</taxon>
        <taxon>Ditylenchus</taxon>
    </lineage>
</organism>
<feature type="domain" description="Cyclic nucleotide-binding" evidence="10">
    <location>
        <begin position="465"/>
        <end position="581"/>
    </location>
</feature>
<evidence type="ECO:0000313" key="11">
    <source>
        <dbReference type="Proteomes" id="UP000887574"/>
    </source>
</evidence>
<keyword evidence="11" id="KW-1185">Reference proteome</keyword>
<dbReference type="PROSITE" id="PS50042">
    <property type="entry name" value="CNMP_BINDING_3"/>
    <property type="match status" value="1"/>
</dbReference>
<dbReference type="PANTHER" id="PTHR45638:SF11">
    <property type="entry name" value="CYCLIC NUCLEOTIDE-GATED CATION CHANNEL SUBUNIT A"/>
    <property type="match status" value="1"/>
</dbReference>
<evidence type="ECO:0000256" key="8">
    <source>
        <dbReference type="ARBA" id="ARBA00023303"/>
    </source>
</evidence>
<dbReference type="InterPro" id="IPR018490">
    <property type="entry name" value="cNMP-bd_dom_sf"/>
</dbReference>
<dbReference type="GO" id="GO:0044877">
    <property type="term" value="F:protein-containing complex binding"/>
    <property type="evidence" value="ECO:0007669"/>
    <property type="project" value="TreeGrafter"/>
</dbReference>
<dbReference type="GO" id="GO:0005223">
    <property type="term" value="F:intracellularly cGMP-activated cation channel activity"/>
    <property type="evidence" value="ECO:0007669"/>
    <property type="project" value="TreeGrafter"/>
</dbReference>
<dbReference type="PROSITE" id="PS00888">
    <property type="entry name" value="CNMP_BINDING_1"/>
    <property type="match status" value="1"/>
</dbReference>
<feature type="transmembrane region" description="Helical" evidence="9">
    <location>
        <begin position="95"/>
        <end position="117"/>
    </location>
</feature>
<dbReference type="Gene3D" id="1.10.287.630">
    <property type="entry name" value="Helix hairpin bin"/>
    <property type="match status" value="1"/>
</dbReference>
<evidence type="ECO:0000256" key="4">
    <source>
        <dbReference type="ARBA" id="ARBA00022989"/>
    </source>
</evidence>
<dbReference type="InterPro" id="IPR050866">
    <property type="entry name" value="CNG_cation_channel"/>
</dbReference>
<dbReference type="SUPFAM" id="SSF51206">
    <property type="entry name" value="cAMP-binding domain-like"/>
    <property type="match status" value="1"/>
</dbReference>
<dbReference type="InterPro" id="IPR018488">
    <property type="entry name" value="cNMP-bd_CS"/>
</dbReference>
<evidence type="ECO:0000256" key="9">
    <source>
        <dbReference type="SAM" id="Phobius"/>
    </source>
</evidence>
<dbReference type="SMART" id="SM00100">
    <property type="entry name" value="cNMP"/>
    <property type="match status" value="1"/>
</dbReference>
<evidence type="ECO:0000256" key="5">
    <source>
        <dbReference type="ARBA" id="ARBA00023065"/>
    </source>
</evidence>
<reference evidence="12" key="1">
    <citation type="submission" date="2022-11" db="UniProtKB">
        <authorList>
            <consortium name="WormBaseParasite"/>
        </authorList>
    </citation>
    <scope>IDENTIFICATION</scope>
</reference>
<proteinExistence type="predicted"/>
<evidence type="ECO:0000259" key="10">
    <source>
        <dbReference type="PROSITE" id="PS50042"/>
    </source>
</evidence>
<accession>A0A915DZQ6</accession>
<dbReference type="PANTHER" id="PTHR45638">
    <property type="entry name" value="CYCLIC NUCLEOTIDE-GATED CATION CHANNEL SUBUNIT A"/>
    <property type="match status" value="1"/>
</dbReference>
<keyword evidence="4 9" id="KW-1133">Transmembrane helix</keyword>
<dbReference type="Pfam" id="PF00027">
    <property type="entry name" value="cNMP_binding"/>
    <property type="match status" value="1"/>
</dbReference>
<dbReference type="GO" id="GO:0005222">
    <property type="term" value="F:intracellularly cAMP-activated cation channel activity"/>
    <property type="evidence" value="ECO:0007669"/>
    <property type="project" value="TreeGrafter"/>
</dbReference>